<organism evidence="7 8">
    <name type="scientific">Strongyloides papillosus</name>
    <name type="common">Intestinal threadworm</name>
    <dbReference type="NCBI Taxonomy" id="174720"/>
    <lineage>
        <taxon>Eukaryota</taxon>
        <taxon>Metazoa</taxon>
        <taxon>Ecdysozoa</taxon>
        <taxon>Nematoda</taxon>
        <taxon>Chromadorea</taxon>
        <taxon>Rhabditida</taxon>
        <taxon>Tylenchina</taxon>
        <taxon>Panagrolaimomorpha</taxon>
        <taxon>Strongyloidoidea</taxon>
        <taxon>Strongyloididae</taxon>
        <taxon>Strongyloides</taxon>
    </lineage>
</organism>
<keyword evidence="2" id="KW-0378">Hydrolase</keyword>
<keyword evidence="3" id="KW-0347">Helicase</keyword>
<dbReference type="GO" id="GO:0005730">
    <property type="term" value="C:nucleolus"/>
    <property type="evidence" value="ECO:0007669"/>
    <property type="project" value="TreeGrafter"/>
</dbReference>
<dbReference type="GO" id="GO:0003724">
    <property type="term" value="F:RNA helicase activity"/>
    <property type="evidence" value="ECO:0007669"/>
    <property type="project" value="TreeGrafter"/>
</dbReference>
<sequence length="938" mass="106969">MYQNRRELFEDIVKKLKNQKSNDSNLIVEVEDDPALYLDLECLYKWLGIKFTGCQLTENKLPGKNFVEIEKPTGFNIDKKMKYRTCTVPNKITGIQSYMENWYPPSNIYDCWKCSQVVDSRFKGMEMSEISTILQDIESKKNKNEGMEKSRRKLPVYEKKGEIIGAVENNDVLLIKSGTGSGKSTQVGQILLNHYITQGRGGEFNCIITQPRRLAAISLAKRVAMERYEKLGESIGYCVRFDKVDPRPFGSIVFGTIGTILRKLSSGFRGVSHIIVDEVHERSLETDFLLIFLKKMMSTGCDIKIILMSATVETQDFENFFENIKVLEINGKSHNINETYLDEIIQHFEIVPRCFVPPPDYDERRDFWSFKNRPDESSISPIAVYIAEQVEEEKEIPYDIIRNCVVKIRECLVEGGRTGSILIFLPGWKEILRCMKEFNLISDEHYLVIPLHSKLSSKEQEKVFQKSPDDKTKIILSTNIAESSITIDDVEYVIDTCKQKKQKISQNRNKCSYEVNWISRDRMDQRKGRAGRTQDGHCVRLLTKKFMNSLAQHPEPEIKSSPLDGSILTIKALGLGDSKEFLRDGMEKVDPDNIDEAEIYLQEIGALDENKNLTYLGQALEKLPFSPKNAKCVLTGLLFNISSPLSIIFSFTDSNMSLFNGLEKQEDIENSVKLLSGEFKSDAIIPLMAVKISTGYYKDFPKGSSILKTINIDTTSMLMRAKYQTMGILEKMFKSNFNIDTGCPSNKKSSKDVHLILSLLVKATRPNVAIMNKNCKFIDNIGQIVVPVENSVLSVFKSIFDFEQIFNIYGQKIEGRTDKLKDCSVVSPMSILLFGSRKVEYTGSNEVLVNNNIVFRGDIKFIQMIISLDSLVDDLLQSLCVKGYWTQRELDAKDYIINLVERIVVKGYKINGYRCYKKEVTGFTKVDFKKIGGATKFL</sequence>
<dbReference type="GO" id="GO:0003723">
    <property type="term" value="F:RNA binding"/>
    <property type="evidence" value="ECO:0007669"/>
    <property type="project" value="TreeGrafter"/>
</dbReference>
<evidence type="ECO:0000313" key="7">
    <source>
        <dbReference type="Proteomes" id="UP000046392"/>
    </source>
</evidence>
<protein>
    <submittedName>
        <fullName evidence="8">RNA helicase</fullName>
    </submittedName>
</protein>
<keyword evidence="7" id="KW-1185">Reference proteome</keyword>
<name>A0A0N5C623_STREA</name>
<dbReference type="GO" id="GO:0045944">
    <property type="term" value="P:positive regulation of transcription by RNA polymerase II"/>
    <property type="evidence" value="ECO:0007669"/>
    <property type="project" value="TreeGrafter"/>
</dbReference>
<evidence type="ECO:0000256" key="1">
    <source>
        <dbReference type="ARBA" id="ARBA00022741"/>
    </source>
</evidence>
<dbReference type="Proteomes" id="UP000046392">
    <property type="component" value="Unplaced"/>
</dbReference>
<dbReference type="SMART" id="SM00487">
    <property type="entry name" value="DEXDc"/>
    <property type="match status" value="1"/>
</dbReference>
<dbReference type="PANTHER" id="PTHR18934">
    <property type="entry name" value="ATP-DEPENDENT RNA HELICASE"/>
    <property type="match status" value="1"/>
</dbReference>
<dbReference type="Gene3D" id="3.40.50.300">
    <property type="entry name" value="P-loop containing nucleotide triphosphate hydrolases"/>
    <property type="match status" value="2"/>
</dbReference>
<feature type="domain" description="Helicase C-terminal" evidence="6">
    <location>
        <begin position="407"/>
        <end position="574"/>
    </location>
</feature>
<evidence type="ECO:0000256" key="3">
    <source>
        <dbReference type="ARBA" id="ARBA00022806"/>
    </source>
</evidence>
<dbReference type="InterPro" id="IPR011545">
    <property type="entry name" value="DEAD/DEAH_box_helicase_dom"/>
</dbReference>
<dbReference type="GO" id="GO:0016887">
    <property type="term" value="F:ATP hydrolysis activity"/>
    <property type="evidence" value="ECO:0007669"/>
    <property type="project" value="TreeGrafter"/>
</dbReference>
<dbReference type="WBParaSite" id="SPAL_0001339800.1">
    <property type="protein sequence ID" value="SPAL_0001339800.1"/>
    <property type="gene ID" value="SPAL_0001339800"/>
</dbReference>
<dbReference type="STRING" id="174720.A0A0N5C623"/>
<dbReference type="InterPro" id="IPR002464">
    <property type="entry name" value="DNA/RNA_helicase_DEAH_CS"/>
</dbReference>
<accession>A0A0N5C623</accession>
<dbReference type="GO" id="GO:0005524">
    <property type="term" value="F:ATP binding"/>
    <property type="evidence" value="ECO:0007669"/>
    <property type="project" value="UniProtKB-KW"/>
</dbReference>
<dbReference type="PROSITE" id="PS51192">
    <property type="entry name" value="HELICASE_ATP_BIND_1"/>
    <property type="match status" value="1"/>
</dbReference>
<dbReference type="GO" id="GO:0050684">
    <property type="term" value="P:regulation of mRNA processing"/>
    <property type="evidence" value="ECO:0007669"/>
    <property type="project" value="TreeGrafter"/>
</dbReference>
<dbReference type="InterPro" id="IPR001650">
    <property type="entry name" value="Helicase_C-like"/>
</dbReference>
<evidence type="ECO:0000256" key="2">
    <source>
        <dbReference type="ARBA" id="ARBA00022801"/>
    </source>
</evidence>
<dbReference type="CDD" id="cd18791">
    <property type="entry name" value="SF2_C_RHA"/>
    <property type="match status" value="1"/>
</dbReference>
<dbReference type="SUPFAM" id="SSF52540">
    <property type="entry name" value="P-loop containing nucleoside triphosphate hydrolases"/>
    <property type="match status" value="1"/>
</dbReference>
<dbReference type="SMART" id="SM00490">
    <property type="entry name" value="HELICc"/>
    <property type="match status" value="1"/>
</dbReference>
<dbReference type="GO" id="GO:0043138">
    <property type="term" value="F:3'-5' DNA helicase activity"/>
    <property type="evidence" value="ECO:0007669"/>
    <property type="project" value="TreeGrafter"/>
</dbReference>
<dbReference type="PANTHER" id="PTHR18934:SF119">
    <property type="entry name" value="ATP-DEPENDENT RNA HELICASE A"/>
    <property type="match status" value="1"/>
</dbReference>
<dbReference type="PROSITE" id="PS51194">
    <property type="entry name" value="HELICASE_CTER"/>
    <property type="match status" value="1"/>
</dbReference>
<evidence type="ECO:0000259" key="6">
    <source>
        <dbReference type="PROSITE" id="PS51194"/>
    </source>
</evidence>
<dbReference type="SMART" id="SM00847">
    <property type="entry name" value="HA2"/>
    <property type="match status" value="1"/>
</dbReference>
<feature type="domain" description="Helicase ATP-binding" evidence="5">
    <location>
        <begin position="164"/>
        <end position="330"/>
    </location>
</feature>
<dbReference type="PROSITE" id="PS00690">
    <property type="entry name" value="DEAH_ATP_HELICASE"/>
    <property type="match status" value="1"/>
</dbReference>
<proteinExistence type="predicted"/>
<dbReference type="Pfam" id="PF00270">
    <property type="entry name" value="DEAD"/>
    <property type="match status" value="1"/>
</dbReference>
<dbReference type="Pfam" id="PF00271">
    <property type="entry name" value="Helicase_C"/>
    <property type="match status" value="1"/>
</dbReference>
<dbReference type="InterPro" id="IPR027417">
    <property type="entry name" value="P-loop_NTPase"/>
</dbReference>
<keyword evidence="1" id="KW-0547">Nucleotide-binding</keyword>
<keyword evidence="4" id="KW-0067">ATP-binding</keyword>
<reference evidence="8" key="1">
    <citation type="submission" date="2017-02" db="UniProtKB">
        <authorList>
            <consortium name="WormBaseParasite"/>
        </authorList>
    </citation>
    <scope>IDENTIFICATION</scope>
</reference>
<evidence type="ECO:0000259" key="5">
    <source>
        <dbReference type="PROSITE" id="PS51192"/>
    </source>
</evidence>
<evidence type="ECO:0000313" key="8">
    <source>
        <dbReference type="WBParaSite" id="SPAL_0001339800.1"/>
    </source>
</evidence>
<dbReference type="AlphaFoldDB" id="A0A0N5C623"/>
<dbReference type="Gene3D" id="1.20.120.1080">
    <property type="match status" value="1"/>
</dbReference>
<dbReference type="InterPro" id="IPR014001">
    <property type="entry name" value="Helicase_ATP-bd"/>
</dbReference>
<dbReference type="GO" id="GO:1990904">
    <property type="term" value="C:ribonucleoprotein complex"/>
    <property type="evidence" value="ECO:0007669"/>
    <property type="project" value="TreeGrafter"/>
</dbReference>
<dbReference type="InterPro" id="IPR007502">
    <property type="entry name" value="Helicase-assoc_dom"/>
</dbReference>
<evidence type="ECO:0000256" key="4">
    <source>
        <dbReference type="ARBA" id="ARBA00022840"/>
    </source>
</evidence>